<reference evidence="2 3" key="1">
    <citation type="submission" date="2020-12" db="EMBL/GenBank/DDBJ databases">
        <title>Microbacterium sp. HY060.</title>
        <authorList>
            <person name="Zhou J."/>
        </authorList>
    </citation>
    <scope>NUCLEOTIDE SEQUENCE [LARGE SCALE GENOMIC DNA]</scope>
    <source>
        <strain evidence="2 3">HY60</strain>
    </source>
</reference>
<proteinExistence type="predicted"/>
<sequence>MKEWLSVKEAAFMVGRHPSRVYRWIESGQLGSRVTSDGRTEVRSGDVVRVEAVVKRGRPRGTASRNGRRA</sequence>
<keyword evidence="3" id="KW-1185">Reference proteome</keyword>
<gene>
    <name evidence="2" type="ORF">HCR76_06650</name>
</gene>
<dbReference type="InterPro" id="IPR041657">
    <property type="entry name" value="HTH_17"/>
</dbReference>
<feature type="domain" description="Helix-turn-helix" evidence="1">
    <location>
        <begin position="4"/>
        <end position="33"/>
    </location>
</feature>
<dbReference type="RefSeq" id="WP_166989359.1">
    <property type="nucleotide sequence ID" value="NZ_CP061169.1"/>
</dbReference>
<dbReference type="EMBL" id="CP061169">
    <property type="protein sequence ID" value="QPZ39719.1"/>
    <property type="molecule type" value="Genomic_DNA"/>
</dbReference>
<evidence type="ECO:0000313" key="2">
    <source>
        <dbReference type="EMBL" id="QPZ39719.1"/>
    </source>
</evidence>
<dbReference type="Proteomes" id="UP000662814">
    <property type="component" value="Chromosome"/>
</dbReference>
<protein>
    <recommendedName>
        <fullName evidence="1">Helix-turn-helix domain-containing protein</fullName>
    </recommendedName>
</protein>
<accession>A0ABX6YLN6</accession>
<organism evidence="2 3">
    <name type="scientific">Paramicrobacterium chengjingii</name>
    <dbReference type="NCBI Taxonomy" id="2769067"/>
    <lineage>
        <taxon>Bacteria</taxon>
        <taxon>Bacillati</taxon>
        <taxon>Actinomycetota</taxon>
        <taxon>Actinomycetes</taxon>
        <taxon>Micrococcales</taxon>
        <taxon>Microbacteriaceae</taxon>
        <taxon>Paramicrobacterium</taxon>
    </lineage>
</organism>
<dbReference type="Pfam" id="PF12728">
    <property type="entry name" value="HTH_17"/>
    <property type="match status" value="1"/>
</dbReference>
<evidence type="ECO:0000259" key="1">
    <source>
        <dbReference type="Pfam" id="PF12728"/>
    </source>
</evidence>
<name>A0ABX6YLN6_9MICO</name>
<evidence type="ECO:0000313" key="3">
    <source>
        <dbReference type="Proteomes" id="UP000662814"/>
    </source>
</evidence>